<protein>
    <submittedName>
        <fullName evidence="2">Uncharacterized protein</fullName>
    </submittedName>
</protein>
<evidence type="ECO:0000313" key="3">
    <source>
        <dbReference type="Proteomes" id="UP001107558"/>
    </source>
</evidence>
<sequence>MKFLRFLLFLIPCVSANEIYCNFGNVRSSVNAKIYYCILHQDPSITLPNSVITKANGTHQPSKSHADVQGFYSTSSSKIIHYISHGLSKIFPNLIAIDIGNGRIKEIHQNDFEEYPNLKQLDSYNNDIKYLEKNLFKFNT</sequence>
<accession>A0A9J6BT75</accession>
<evidence type="ECO:0000256" key="1">
    <source>
        <dbReference type="SAM" id="SignalP"/>
    </source>
</evidence>
<dbReference type="SUPFAM" id="SSF52058">
    <property type="entry name" value="L domain-like"/>
    <property type="match status" value="1"/>
</dbReference>
<proteinExistence type="predicted"/>
<feature type="signal peptide" evidence="1">
    <location>
        <begin position="1"/>
        <end position="16"/>
    </location>
</feature>
<organism evidence="2 3">
    <name type="scientific">Polypedilum vanderplanki</name>
    <name type="common">Sleeping chironomid midge</name>
    <dbReference type="NCBI Taxonomy" id="319348"/>
    <lineage>
        <taxon>Eukaryota</taxon>
        <taxon>Metazoa</taxon>
        <taxon>Ecdysozoa</taxon>
        <taxon>Arthropoda</taxon>
        <taxon>Hexapoda</taxon>
        <taxon>Insecta</taxon>
        <taxon>Pterygota</taxon>
        <taxon>Neoptera</taxon>
        <taxon>Endopterygota</taxon>
        <taxon>Diptera</taxon>
        <taxon>Nematocera</taxon>
        <taxon>Chironomoidea</taxon>
        <taxon>Chironomidae</taxon>
        <taxon>Chironominae</taxon>
        <taxon>Polypedilum</taxon>
        <taxon>Polypedilum</taxon>
    </lineage>
</organism>
<dbReference type="InterPro" id="IPR032675">
    <property type="entry name" value="LRR_dom_sf"/>
</dbReference>
<dbReference type="Proteomes" id="UP001107558">
    <property type="component" value="Chromosome 3"/>
</dbReference>
<keyword evidence="1" id="KW-0732">Signal</keyword>
<gene>
    <name evidence="2" type="ORF">PVAND_003154</name>
</gene>
<comment type="caution">
    <text evidence="2">The sequence shown here is derived from an EMBL/GenBank/DDBJ whole genome shotgun (WGS) entry which is preliminary data.</text>
</comment>
<reference evidence="2" key="1">
    <citation type="submission" date="2021-03" db="EMBL/GenBank/DDBJ databases">
        <title>Chromosome level genome of the anhydrobiotic midge Polypedilum vanderplanki.</title>
        <authorList>
            <person name="Yoshida Y."/>
            <person name="Kikawada T."/>
            <person name="Gusev O."/>
        </authorList>
    </citation>
    <scope>NUCLEOTIDE SEQUENCE</scope>
    <source>
        <strain evidence="2">NIAS01</strain>
        <tissue evidence="2">Whole body or cell culture</tissue>
    </source>
</reference>
<keyword evidence="3" id="KW-1185">Reference proteome</keyword>
<evidence type="ECO:0000313" key="2">
    <source>
        <dbReference type="EMBL" id="KAG5673079.1"/>
    </source>
</evidence>
<feature type="chain" id="PRO_5039927342" evidence="1">
    <location>
        <begin position="17"/>
        <end position="140"/>
    </location>
</feature>
<name>A0A9J6BT75_POLVA</name>
<dbReference type="Gene3D" id="3.80.10.10">
    <property type="entry name" value="Ribonuclease Inhibitor"/>
    <property type="match status" value="1"/>
</dbReference>
<dbReference type="EMBL" id="JADBJN010000003">
    <property type="protein sequence ID" value="KAG5673079.1"/>
    <property type="molecule type" value="Genomic_DNA"/>
</dbReference>
<dbReference type="AlphaFoldDB" id="A0A9J6BT75"/>